<evidence type="ECO:0000313" key="8">
    <source>
        <dbReference type="EMBL" id="PJE75886.1"/>
    </source>
</evidence>
<keyword evidence="3 4" id="KW-0175">Coiled coil</keyword>
<dbReference type="InterPro" id="IPR058792">
    <property type="entry name" value="Beta-barrel_RND_2"/>
</dbReference>
<evidence type="ECO:0000256" key="1">
    <source>
        <dbReference type="ARBA" id="ARBA00004196"/>
    </source>
</evidence>
<evidence type="ECO:0000256" key="5">
    <source>
        <dbReference type="SAM" id="Phobius"/>
    </source>
</evidence>
<dbReference type="Gene3D" id="2.40.50.100">
    <property type="match status" value="1"/>
</dbReference>
<evidence type="ECO:0000256" key="3">
    <source>
        <dbReference type="ARBA" id="ARBA00023054"/>
    </source>
</evidence>
<gene>
    <name evidence="8" type="ORF">COV04_03000</name>
</gene>
<feature type="coiled-coil region" evidence="4">
    <location>
        <begin position="331"/>
        <end position="398"/>
    </location>
</feature>
<dbReference type="Pfam" id="PF25967">
    <property type="entry name" value="RND-MFP_C"/>
    <property type="match status" value="1"/>
</dbReference>
<feature type="domain" description="CusB-like beta-barrel" evidence="6">
    <location>
        <begin position="442"/>
        <end position="516"/>
    </location>
</feature>
<keyword evidence="5" id="KW-1133">Transmembrane helix</keyword>
<evidence type="ECO:0000259" key="6">
    <source>
        <dbReference type="Pfam" id="PF25954"/>
    </source>
</evidence>
<dbReference type="GO" id="GO:0022857">
    <property type="term" value="F:transmembrane transporter activity"/>
    <property type="evidence" value="ECO:0007669"/>
    <property type="project" value="InterPro"/>
</dbReference>
<feature type="transmembrane region" description="Helical" evidence="5">
    <location>
        <begin position="12"/>
        <end position="30"/>
    </location>
</feature>
<dbReference type="Gene3D" id="2.40.30.170">
    <property type="match status" value="1"/>
</dbReference>
<sequence>MIVQLAFSKTKIVISIAVLVVIGGVAYLQFGRSSGPTYETTTAIRGTITQTVDVTGHVEAATDVTLAFERGGRVAEVLVKVGDHVKKNAPLVRLEAATQSASIAEARAAVASATAHLGQYQAALDTAQAQLAELKQGSTQEQIQLAKTQVSRAEQTVSDARVSLANTKVTATTDLANGYGDAVDALHEAYREADDAVNKQIDDFFTDDASNNPKLSFVTADSQAQIDSEQGRLTSGIILASLQSLADVSVTDQAAVDSALIAAAAKLSTIRDFLSRLNDTINVSTSLSAANQTSYRTSLNTARSNVNTAISSVTGVQQAIAAQKASNTAVISKATAVVSDAEQALAVAKDQLSITLSGPTAEQLAAKEAAVRQAEASVASQKAEIDRANANLASADAEYGKSILRSPIDGVVTARDVTAGEIVASSASAIALISEATFEIKSYVPEADIAKVHVGDTATVTLDAYGDEVAFDATISSIDPAETVIEGVSTYRVVLQFTTPDERVRSGMTANVTIMSGTRTDAIIIPQRAVFTDNGQRAVRVLKNGLPETVQIETGLRGSTGNIEVTSGISEGDQIIVNEIKN</sequence>
<feature type="domain" description="Multidrug resistance protein MdtA-like C-terminal permuted SH3" evidence="7">
    <location>
        <begin position="521"/>
        <end position="581"/>
    </location>
</feature>
<dbReference type="Proteomes" id="UP000231152">
    <property type="component" value="Unassembled WGS sequence"/>
</dbReference>
<dbReference type="PANTHER" id="PTHR32347">
    <property type="entry name" value="EFFLUX SYSTEM COMPONENT YKNX-RELATED"/>
    <property type="match status" value="1"/>
</dbReference>
<dbReference type="EMBL" id="PFET01000009">
    <property type="protein sequence ID" value="PJE75886.1"/>
    <property type="molecule type" value="Genomic_DNA"/>
</dbReference>
<dbReference type="InterPro" id="IPR058627">
    <property type="entry name" value="MdtA-like_C"/>
</dbReference>
<dbReference type="GO" id="GO:0016020">
    <property type="term" value="C:membrane"/>
    <property type="evidence" value="ECO:0007669"/>
    <property type="project" value="InterPro"/>
</dbReference>
<evidence type="ECO:0000256" key="2">
    <source>
        <dbReference type="ARBA" id="ARBA00009477"/>
    </source>
</evidence>
<dbReference type="AlphaFoldDB" id="A0A2M8LES5"/>
<comment type="caution">
    <text evidence="8">The sequence shown here is derived from an EMBL/GenBank/DDBJ whole genome shotgun (WGS) entry which is preliminary data.</text>
</comment>
<reference evidence="8 9" key="1">
    <citation type="submission" date="2017-09" db="EMBL/GenBank/DDBJ databases">
        <title>Depth-based differentiation of microbial function through sediment-hosted aquifers and enrichment of novel symbionts in the deep terrestrial subsurface.</title>
        <authorList>
            <person name="Probst A.J."/>
            <person name="Ladd B."/>
            <person name="Jarett J.K."/>
            <person name="Geller-Mcgrath D.E."/>
            <person name="Sieber C.M."/>
            <person name="Emerson J.B."/>
            <person name="Anantharaman K."/>
            <person name="Thomas B.C."/>
            <person name="Malmstrom R."/>
            <person name="Stieglmeier M."/>
            <person name="Klingl A."/>
            <person name="Woyke T."/>
            <person name="Ryan C.M."/>
            <person name="Banfield J.F."/>
        </authorList>
    </citation>
    <scope>NUCLEOTIDE SEQUENCE [LARGE SCALE GENOMIC DNA]</scope>
    <source>
        <strain evidence="8">CG10_big_fil_rev_8_21_14_0_10_48_11</strain>
    </source>
</reference>
<evidence type="ECO:0000259" key="7">
    <source>
        <dbReference type="Pfam" id="PF25967"/>
    </source>
</evidence>
<dbReference type="Gene3D" id="1.10.287.470">
    <property type="entry name" value="Helix hairpin bin"/>
    <property type="match status" value="1"/>
</dbReference>
<keyword evidence="5" id="KW-0812">Transmembrane</keyword>
<dbReference type="SUPFAM" id="SSF111369">
    <property type="entry name" value="HlyD-like secretion proteins"/>
    <property type="match status" value="2"/>
</dbReference>
<dbReference type="PANTHER" id="PTHR32347:SF23">
    <property type="entry name" value="BLL5650 PROTEIN"/>
    <property type="match status" value="1"/>
</dbReference>
<dbReference type="Pfam" id="PF25954">
    <property type="entry name" value="Beta-barrel_RND_2"/>
    <property type="match status" value="1"/>
</dbReference>
<comment type="subcellular location">
    <subcellularLocation>
        <location evidence="1">Cell envelope</location>
    </subcellularLocation>
</comment>
<organism evidence="8 9">
    <name type="scientific">Candidatus Uhrbacteria bacterium CG10_big_fil_rev_8_21_14_0_10_48_11</name>
    <dbReference type="NCBI Taxonomy" id="1975037"/>
    <lineage>
        <taxon>Bacteria</taxon>
        <taxon>Candidatus Uhriibacteriota</taxon>
    </lineage>
</organism>
<dbReference type="NCBIfam" id="TIGR01730">
    <property type="entry name" value="RND_mfp"/>
    <property type="match status" value="1"/>
</dbReference>
<accession>A0A2M8LES5</accession>
<dbReference type="GO" id="GO:0030313">
    <property type="term" value="C:cell envelope"/>
    <property type="evidence" value="ECO:0007669"/>
    <property type="project" value="UniProtKB-SubCell"/>
</dbReference>
<dbReference type="InterPro" id="IPR050465">
    <property type="entry name" value="UPF0194_transport"/>
</dbReference>
<evidence type="ECO:0000313" key="9">
    <source>
        <dbReference type="Proteomes" id="UP000231152"/>
    </source>
</evidence>
<name>A0A2M8LES5_9BACT</name>
<proteinExistence type="inferred from homology"/>
<protein>
    <recommendedName>
        <fullName evidence="10">Membrane fusion protein biotin-lipoyl like domain-containing protein</fullName>
    </recommendedName>
</protein>
<keyword evidence="5" id="KW-0472">Membrane</keyword>
<dbReference type="Gene3D" id="2.40.420.20">
    <property type="match status" value="1"/>
</dbReference>
<comment type="similarity">
    <text evidence="2">Belongs to the membrane fusion protein (MFP) (TC 8.A.1) family.</text>
</comment>
<evidence type="ECO:0008006" key="10">
    <source>
        <dbReference type="Google" id="ProtNLM"/>
    </source>
</evidence>
<dbReference type="InterPro" id="IPR006143">
    <property type="entry name" value="RND_pump_MFP"/>
</dbReference>
<evidence type="ECO:0000256" key="4">
    <source>
        <dbReference type="SAM" id="Coils"/>
    </source>
</evidence>